<reference evidence="2" key="1">
    <citation type="submission" date="2016-10" db="EMBL/GenBank/DDBJ databases">
        <authorList>
            <person name="Varghese N."/>
            <person name="Submissions S."/>
        </authorList>
    </citation>
    <scope>NUCLEOTIDE SEQUENCE [LARGE SCALE GENOMIC DNA]</scope>
    <source>
        <strain evidence="2">BL36</strain>
    </source>
</reference>
<protein>
    <submittedName>
        <fullName evidence="1">Uncharacterized protein</fullName>
    </submittedName>
</protein>
<sequence length="94" mass="10387">MSRLNVTHVRFNTPHPAPWCDVLFTRQGCTQVIAWVGYAATEAHMIARPFRYVAPALAALSLIALRLASPFLAPAAPPPPGAPEDRRVVFRHFL</sequence>
<proteinExistence type="predicted"/>
<dbReference type="Proteomes" id="UP000199048">
    <property type="component" value="Unassembled WGS sequence"/>
</dbReference>
<accession>A0A1I4M2N7</accession>
<evidence type="ECO:0000313" key="2">
    <source>
        <dbReference type="Proteomes" id="UP000199048"/>
    </source>
</evidence>
<dbReference type="RefSeq" id="WP_139234097.1">
    <property type="nucleotide sequence ID" value="NZ_FOTK01000015.1"/>
</dbReference>
<gene>
    <name evidence="1" type="ORF">SAMN05192568_101561</name>
</gene>
<evidence type="ECO:0000313" key="1">
    <source>
        <dbReference type="EMBL" id="SFL97460.1"/>
    </source>
</evidence>
<dbReference type="OrthoDB" id="8001318at2"/>
<organism evidence="1 2">
    <name type="scientific">Methylobacterium pseudosasicola</name>
    <dbReference type="NCBI Taxonomy" id="582667"/>
    <lineage>
        <taxon>Bacteria</taxon>
        <taxon>Pseudomonadati</taxon>
        <taxon>Pseudomonadota</taxon>
        <taxon>Alphaproteobacteria</taxon>
        <taxon>Hyphomicrobiales</taxon>
        <taxon>Methylobacteriaceae</taxon>
        <taxon>Methylobacterium</taxon>
    </lineage>
</organism>
<dbReference type="EMBL" id="FOTK01000015">
    <property type="protein sequence ID" value="SFL97460.1"/>
    <property type="molecule type" value="Genomic_DNA"/>
</dbReference>
<dbReference type="AlphaFoldDB" id="A0A1I4M2N7"/>
<keyword evidence="2" id="KW-1185">Reference proteome</keyword>
<name>A0A1I4M2N7_9HYPH</name>